<dbReference type="InterPro" id="IPR000073">
    <property type="entry name" value="AB_hydrolase_1"/>
</dbReference>
<dbReference type="PANTHER" id="PTHR43194:SF2">
    <property type="entry name" value="PEROXISOMAL MEMBRANE PROTEIN LPX1"/>
    <property type="match status" value="1"/>
</dbReference>
<dbReference type="SUPFAM" id="SSF53474">
    <property type="entry name" value="alpha/beta-Hydrolases"/>
    <property type="match status" value="1"/>
</dbReference>
<dbReference type="PANTHER" id="PTHR43194">
    <property type="entry name" value="HYDROLASE ALPHA/BETA FOLD FAMILY"/>
    <property type="match status" value="1"/>
</dbReference>
<proteinExistence type="predicted"/>
<name>A0A381UXJ9_9ZZZZ</name>
<dbReference type="AlphaFoldDB" id="A0A381UXJ9"/>
<feature type="domain" description="AB hydrolase-1" evidence="1">
    <location>
        <begin position="29"/>
        <end position="131"/>
    </location>
</feature>
<protein>
    <recommendedName>
        <fullName evidence="1">AB hydrolase-1 domain-containing protein</fullName>
    </recommendedName>
</protein>
<evidence type="ECO:0000259" key="1">
    <source>
        <dbReference type="Pfam" id="PF00561"/>
    </source>
</evidence>
<accession>A0A381UXJ9</accession>
<reference evidence="2" key="1">
    <citation type="submission" date="2018-05" db="EMBL/GenBank/DDBJ databases">
        <authorList>
            <person name="Lanie J.A."/>
            <person name="Ng W.-L."/>
            <person name="Kazmierczak K.M."/>
            <person name="Andrzejewski T.M."/>
            <person name="Davidsen T.M."/>
            <person name="Wayne K.J."/>
            <person name="Tettelin H."/>
            <person name="Glass J.I."/>
            <person name="Rusch D."/>
            <person name="Podicherti R."/>
            <person name="Tsui H.-C.T."/>
            <person name="Winkler M.E."/>
        </authorList>
    </citation>
    <scope>NUCLEOTIDE SEQUENCE</scope>
</reference>
<organism evidence="2">
    <name type="scientific">marine metagenome</name>
    <dbReference type="NCBI Taxonomy" id="408172"/>
    <lineage>
        <taxon>unclassified sequences</taxon>
        <taxon>metagenomes</taxon>
        <taxon>ecological metagenomes</taxon>
    </lineage>
</organism>
<dbReference type="InterPro" id="IPR050228">
    <property type="entry name" value="Carboxylesterase_BioH"/>
</dbReference>
<sequence length="278" mass="31267">MPYVRNEGAEIHYHFEQEISGSSLETHRPIMVLSHGFMMDATCWYKHGYVQELKRNFDLLIIDARGHGLSGKPHNPIDYEDKTMARDVLVVMDDAGVKNASFFGFSMGGRTGLELAYIAPARFNFFVIASATPGSRTEVGKKSDVRRITSFLKGREAVASFMDQIGPEMDPYRKEVIEGDLNAYLAKTRANMERLDITPLLKDLSVPCLMYAGGSDPLSHDSAKAASESIPTAEFHTIAGLKHMYTFGRTDLVFPIVNEFLERNLDKRKLKIPEEKMH</sequence>
<dbReference type="Pfam" id="PF00561">
    <property type="entry name" value="Abhydrolase_1"/>
    <property type="match status" value="1"/>
</dbReference>
<gene>
    <name evidence="2" type="ORF">METZ01_LOCUS85723</name>
</gene>
<dbReference type="Gene3D" id="3.40.50.1820">
    <property type="entry name" value="alpha/beta hydrolase"/>
    <property type="match status" value="1"/>
</dbReference>
<dbReference type="EMBL" id="UINC01007356">
    <property type="protein sequence ID" value="SVA32869.1"/>
    <property type="molecule type" value="Genomic_DNA"/>
</dbReference>
<evidence type="ECO:0000313" key="2">
    <source>
        <dbReference type="EMBL" id="SVA32869.1"/>
    </source>
</evidence>
<dbReference type="InterPro" id="IPR029058">
    <property type="entry name" value="AB_hydrolase_fold"/>
</dbReference>